<dbReference type="Proteomes" id="UP000283634">
    <property type="component" value="Unassembled WGS sequence"/>
</dbReference>
<dbReference type="EMBL" id="MKGL01000409">
    <property type="protein sequence ID" value="RNE99104.1"/>
    <property type="molecule type" value="Genomic_DNA"/>
</dbReference>
<sequence length="174" mass="18101">VSTLQAHTSPQPTVAYASVNAASTSGAHPKRRPPGLPSFLSASFGATGDDVDPPSEAAAADAVFVVVLVDAGTSVMVVVAVAGEVSPAAVTHTDGKQQRTNTTNKYSRLYLISFMALVECLIGVQFISLTMAARRVNEEKWTLSATRKHSNGSTPHMLHLQEGVATLCNGATAP</sequence>
<dbReference type="RefSeq" id="XP_029235006.1">
    <property type="nucleotide sequence ID" value="XM_029385144.1"/>
</dbReference>
<organism evidence="2 3">
    <name type="scientific">Trypanosoma rangeli</name>
    <dbReference type="NCBI Taxonomy" id="5698"/>
    <lineage>
        <taxon>Eukaryota</taxon>
        <taxon>Discoba</taxon>
        <taxon>Euglenozoa</taxon>
        <taxon>Kinetoplastea</taxon>
        <taxon>Metakinetoplastina</taxon>
        <taxon>Trypanosomatida</taxon>
        <taxon>Trypanosomatidae</taxon>
        <taxon>Trypanosoma</taxon>
        <taxon>Herpetosoma</taxon>
    </lineage>
</organism>
<reference evidence="2 3" key="1">
    <citation type="journal article" date="2018" name="BMC Genomics">
        <title>Genomic comparison of Trypanosoma conorhini and Trypanosoma rangeli to Trypanosoma cruzi strains of high and low virulence.</title>
        <authorList>
            <person name="Bradwell K.R."/>
            <person name="Koparde V.N."/>
            <person name="Matveyev A.V."/>
            <person name="Serrano M.G."/>
            <person name="Alves J.M."/>
            <person name="Parikh H."/>
            <person name="Huang B."/>
            <person name="Lee V."/>
            <person name="Espinosa-Alvarez O."/>
            <person name="Ortiz P.A."/>
            <person name="Costa-Martins A.G."/>
            <person name="Teixeira M.M."/>
            <person name="Buck G.A."/>
        </authorList>
    </citation>
    <scope>NUCLEOTIDE SEQUENCE [LARGE SCALE GENOMIC DNA]</scope>
    <source>
        <strain evidence="2 3">AM80</strain>
    </source>
</reference>
<keyword evidence="3" id="KW-1185">Reference proteome</keyword>
<name>A0A3R7N9J7_TRYRA</name>
<keyword evidence="1" id="KW-1133">Transmembrane helix</keyword>
<dbReference type="GeneID" id="40332325"/>
<protein>
    <submittedName>
        <fullName evidence="2">Uncharacterized protein</fullName>
    </submittedName>
</protein>
<dbReference type="AlphaFoldDB" id="A0A3R7N9J7"/>
<keyword evidence="1" id="KW-0812">Transmembrane</keyword>
<comment type="caution">
    <text evidence="2">The sequence shown here is derived from an EMBL/GenBank/DDBJ whole genome shotgun (WGS) entry which is preliminary data.</text>
</comment>
<keyword evidence="1" id="KW-0472">Membrane</keyword>
<accession>A0A3R7N9J7</accession>
<evidence type="ECO:0000313" key="2">
    <source>
        <dbReference type="EMBL" id="RNE99104.1"/>
    </source>
</evidence>
<evidence type="ECO:0000256" key="1">
    <source>
        <dbReference type="SAM" id="Phobius"/>
    </source>
</evidence>
<feature type="non-terminal residue" evidence="2">
    <location>
        <position position="1"/>
    </location>
</feature>
<evidence type="ECO:0000313" key="3">
    <source>
        <dbReference type="Proteomes" id="UP000283634"/>
    </source>
</evidence>
<feature type="transmembrane region" description="Helical" evidence="1">
    <location>
        <begin position="109"/>
        <end position="133"/>
    </location>
</feature>
<gene>
    <name evidence="2" type="ORF">TraAM80_08392</name>
</gene>
<proteinExistence type="predicted"/>